<dbReference type="InterPro" id="IPR000182">
    <property type="entry name" value="GNAT_dom"/>
</dbReference>
<proteinExistence type="predicted"/>
<reference evidence="2 3" key="2">
    <citation type="journal article" date="2011" name="Stand. Genomic Sci.">
        <title>Complete genome sequence of Paludibacter propionicigenes type strain (WB4).</title>
        <authorList>
            <person name="Gronow S."/>
            <person name="Munk C."/>
            <person name="Lapidus A."/>
            <person name="Nolan M."/>
            <person name="Lucas S."/>
            <person name="Hammon N."/>
            <person name="Deshpande S."/>
            <person name="Cheng J.F."/>
            <person name="Tapia R."/>
            <person name="Han C."/>
            <person name="Goodwin L."/>
            <person name="Pitluck S."/>
            <person name="Liolios K."/>
            <person name="Ivanova N."/>
            <person name="Mavromatis K."/>
            <person name="Mikhailova N."/>
            <person name="Pati A."/>
            <person name="Chen A."/>
            <person name="Palaniappan K."/>
            <person name="Land M."/>
            <person name="Hauser L."/>
            <person name="Chang Y.J."/>
            <person name="Jeffries C.D."/>
            <person name="Brambilla E."/>
            <person name="Rohde M."/>
            <person name="Goker M."/>
            <person name="Detter J.C."/>
            <person name="Woyke T."/>
            <person name="Bristow J."/>
            <person name="Eisen J.A."/>
            <person name="Markowitz V."/>
            <person name="Hugenholtz P."/>
            <person name="Kyrpides N.C."/>
            <person name="Klenk H.P."/>
        </authorList>
    </citation>
    <scope>NUCLEOTIDE SEQUENCE [LARGE SCALE GENOMIC DNA]</scope>
    <source>
        <strain evidence="3">DSM 17365 / JCM 13257 / WB4</strain>
    </source>
</reference>
<evidence type="ECO:0000313" key="3">
    <source>
        <dbReference type="Proteomes" id="UP000008718"/>
    </source>
</evidence>
<accession>E4T5F2</accession>
<dbReference type="CDD" id="cd04301">
    <property type="entry name" value="NAT_SF"/>
    <property type="match status" value="1"/>
</dbReference>
<dbReference type="AlphaFoldDB" id="E4T5F2"/>
<dbReference type="GO" id="GO:0016747">
    <property type="term" value="F:acyltransferase activity, transferring groups other than amino-acyl groups"/>
    <property type="evidence" value="ECO:0007669"/>
    <property type="project" value="InterPro"/>
</dbReference>
<evidence type="ECO:0000259" key="1">
    <source>
        <dbReference type="PROSITE" id="PS51186"/>
    </source>
</evidence>
<protein>
    <submittedName>
        <fullName evidence="2">GCN5-related N-acetyltransferase</fullName>
    </submittedName>
</protein>
<gene>
    <name evidence="2" type="ordered locus">Palpr_1807</name>
</gene>
<dbReference type="OrthoDB" id="5197788at2"/>
<feature type="domain" description="N-acetyltransferase" evidence="1">
    <location>
        <begin position="31"/>
        <end position="184"/>
    </location>
</feature>
<dbReference type="eggNOG" id="COG1246">
    <property type="taxonomic scope" value="Bacteria"/>
</dbReference>
<evidence type="ECO:0000313" key="2">
    <source>
        <dbReference type="EMBL" id="ADQ79946.1"/>
    </source>
</evidence>
<dbReference type="Gene3D" id="3.40.630.30">
    <property type="match status" value="1"/>
</dbReference>
<dbReference type="HOGENOM" id="CLU_120387_0_0_10"/>
<dbReference type="PROSITE" id="PS51186">
    <property type="entry name" value="GNAT"/>
    <property type="match status" value="1"/>
</dbReference>
<dbReference type="STRING" id="694427.Palpr_1807"/>
<name>E4T5F2_PALPW</name>
<keyword evidence="2" id="KW-0808">Transferase</keyword>
<dbReference type="SUPFAM" id="SSF55729">
    <property type="entry name" value="Acyl-CoA N-acyltransferases (Nat)"/>
    <property type="match status" value="1"/>
</dbReference>
<keyword evidence="3" id="KW-1185">Reference proteome</keyword>
<dbReference type="EMBL" id="CP002345">
    <property type="protein sequence ID" value="ADQ79946.1"/>
    <property type="molecule type" value="Genomic_DNA"/>
</dbReference>
<organism evidence="2 3">
    <name type="scientific">Paludibacter propionicigenes (strain DSM 17365 / JCM 13257 / WB4)</name>
    <dbReference type="NCBI Taxonomy" id="694427"/>
    <lineage>
        <taxon>Bacteria</taxon>
        <taxon>Pseudomonadati</taxon>
        <taxon>Bacteroidota</taxon>
        <taxon>Bacteroidia</taxon>
        <taxon>Bacteroidales</taxon>
        <taxon>Paludibacteraceae</taxon>
        <taxon>Paludibacter</taxon>
    </lineage>
</organism>
<sequence length="184" mass="20870">MQDKTKKINLREKYTDLAKNSLVRVQYSCSGNTTPIEEFDFISYRRASDDDFPEIKTLLAECDLPHSDLSVEKQNMVVAEIDHKIVGCAGLEAYSGKALFRSLAVKPLYRNMQIALTLTEKVLEMGQDLGISEFFLLTTTADSYFEKLGWNTIERSKVPDDIQSTNEFSSICPSTAICMIYRLQ</sequence>
<dbReference type="Pfam" id="PF13508">
    <property type="entry name" value="Acetyltransf_7"/>
    <property type="match status" value="1"/>
</dbReference>
<dbReference type="InterPro" id="IPR016181">
    <property type="entry name" value="Acyl_CoA_acyltransferase"/>
</dbReference>
<reference key="1">
    <citation type="submission" date="2010-11" db="EMBL/GenBank/DDBJ databases">
        <title>The complete genome of Paludibacter propionicigenes DSM 17365.</title>
        <authorList>
            <consortium name="US DOE Joint Genome Institute (JGI-PGF)"/>
            <person name="Lucas S."/>
            <person name="Copeland A."/>
            <person name="Lapidus A."/>
            <person name="Bruce D."/>
            <person name="Goodwin L."/>
            <person name="Pitluck S."/>
            <person name="Kyrpides N."/>
            <person name="Mavromatis K."/>
            <person name="Ivanova N."/>
            <person name="Munk A.C."/>
            <person name="Brettin T."/>
            <person name="Detter J.C."/>
            <person name="Han C."/>
            <person name="Tapia R."/>
            <person name="Land M."/>
            <person name="Hauser L."/>
            <person name="Markowitz V."/>
            <person name="Cheng J.-F."/>
            <person name="Hugenholtz P."/>
            <person name="Woyke T."/>
            <person name="Wu D."/>
            <person name="Gronow S."/>
            <person name="Wellnitz S."/>
            <person name="Brambilla E."/>
            <person name="Klenk H.-P."/>
            <person name="Eisen J.A."/>
        </authorList>
    </citation>
    <scope>NUCLEOTIDE SEQUENCE</scope>
    <source>
        <strain>WB4</strain>
    </source>
</reference>
<dbReference type="Proteomes" id="UP000008718">
    <property type="component" value="Chromosome"/>
</dbReference>
<dbReference type="NCBIfam" id="NF040501">
    <property type="entry name" value="resist_ArsN2"/>
    <property type="match status" value="1"/>
</dbReference>
<dbReference type="RefSeq" id="WP_013445315.1">
    <property type="nucleotide sequence ID" value="NC_014734.1"/>
</dbReference>
<dbReference type="KEGG" id="ppn:Palpr_1807"/>